<proteinExistence type="predicted"/>
<feature type="transmembrane region" description="Helical" evidence="6">
    <location>
        <begin position="37"/>
        <end position="55"/>
    </location>
</feature>
<dbReference type="GO" id="GO:0016887">
    <property type="term" value="F:ATP hydrolysis activity"/>
    <property type="evidence" value="ECO:0007669"/>
    <property type="project" value="InterPro"/>
</dbReference>
<gene>
    <name evidence="8" type="ORF">NL394_09610</name>
</gene>
<dbReference type="InterPro" id="IPR044492">
    <property type="entry name" value="P_typ_ATPase_HD_dom"/>
</dbReference>
<dbReference type="SUPFAM" id="SSF56784">
    <property type="entry name" value="HAD-like"/>
    <property type="match status" value="1"/>
</dbReference>
<feature type="transmembrane region" description="Helical" evidence="6">
    <location>
        <begin position="667"/>
        <end position="690"/>
    </location>
</feature>
<dbReference type="PRINTS" id="PR00120">
    <property type="entry name" value="HATPASE"/>
</dbReference>
<feature type="transmembrane region" description="Helical" evidence="6">
    <location>
        <begin position="602"/>
        <end position="624"/>
    </location>
</feature>
<dbReference type="InterPro" id="IPR008250">
    <property type="entry name" value="ATPase_P-typ_transduc_dom_A_sf"/>
</dbReference>
<dbReference type="SFLD" id="SFLDF00027">
    <property type="entry name" value="p-type_atpase"/>
    <property type="match status" value="1"/>
</dbReference>
<protein>
    <submittedName>
        <fullName evidence="8">HAD-IC family P-type ATPase</fullName>
    </submittedName>
</protein>
<dbReference type="EMBL" id="CP101185">
    <property type="protein sequence ID" value="UYV99429.1"/>
    <property type="molecule type" value="Genomic_DNA"/>
</dbReference>
<dbReference type="Proteomes" id="UP001163293">
    <property type="component" value="Chromosome"/>
</dbReference>
<keyword evidence="9" id="KW-1185">Reference proteome</keyword>
<feature type="transmembrane region" description="Helical" evidence="6">
    <location>
        <begin position="211"/>
        <end position="230"/>
    </location>
</feature>
<evidence type="ECO:0000256" key="6">
    <source>
        <dbReference type="SAM" id="Phobius"/>
    </source>
</evidence>
<organism evidence="8 9">
    <name type="scientific">Paenarthrobacter ureafaciens</name>
    <dbReference type="NCBI Taxonomy" id="37931"/>
    <lineage>
        <taxon>Bacteria</taxon>
        <taxon>Bacillati</taxon>
        <taxon>Actinomycetota</taxon>
        <taxon>Actinomycetes</taxon>
        <taxon>Micrococcales</taxon>
        <taxon>Micrococcaceae</taxon>
        <taxon>Paenarthrobacter</taxon>
    </lineage>
</organism>
<dbReference type="InterPro" id="IPR059000">
    <property type="entry name" value="ATPase_P-type_domA"/>
</dbReference>
<dbReference type="Gene3D" id="2.70.150.10">
    <property type="entry name" value="Calcium-transporting ATPase, cytoplasmic transduction domain A"/>
    <property type="match status" value="1"/>
</dbReference>
<evidence type="ECO:0000256" key="4">
    <source>
        <dbReference type="ARBA" id="ARBA00022989"/>
    </source>
</evidence>
<dbReference type="NCBIfam" id="TIGR01494">
    <property type="entry name" value="ATPase_P-type"/>
    <property type="match status" value="2"/>
</dbReference>
<dbReference type="InterPro" id="IPR023298">
    <property type="entry name" value="ATPase_P-typ_TM_dom_sf"/>
</dbReference>
<feature type="transmembrane region" description="Helical" evidence="6">
    <location>
        <begin position="727"/>
        <end position="747"/>
    </location>
</feature>
<evidence type="ECO:0000256" key="2">
    <source>
        <dbReference type="ARBA" id="ARBA00022692"/>
    </source>
</evidence>
<dbReference type="InterPro" id="IPR018303">
    <property type="entry name" value="ATPase_P-typ_P_site"/>
</dbReference>
<dbReference type="GO" id="GO:0005886">
    <property type="term" value="C:plasma membrane"/>
    <property type="evidence" value="ECO:0007669"/>
    <property type="project" value="UniProtKB-SubCell"/>
</dbReference>
<dbReference type="SFLD" id="SFLDS00003">
    <property type="entry name" value="Haloacid_Dehalogenase"/>
    <property type="match status" value="1"/>
</dbReference>
<dbReference type="Gene3D" id="3.40.50.1000">
    <property type="entry name" value="HAD superfamily/HAD-like"/>
    <property type="match status" value="1"/>
</dbReference>
<feature type="transmembrane region" description="Helical" evidence="6">
    <location>
        <begin position="636"/>
        <end position="655"/>
    </location>
</feature>
<dbReference type="Gene3D" id="1.20.1110.10">
    <property type="entry name" value="Calcium-transporting ATPase, transmembrane domain"/>
    <property type="match status" value="1"/>
</dbReference>
<reference evidence="8" key="1">
    <citation type="submission" date="2022-07" db="EMBL/GenBank/DDBJ databases">
        <authorList>
            <person name="Wu T."/>
        </authorList>
    </citation>
    <scope>NUCLEOTIDE SEQUENCE</scope>
    <source>
        <strain evidence="8">SD-1</strain>
    </source>
</reference>
<feature type="transmembrane region" description="Helical" evidence="6">
    <location>
        <begin position="61"/>
        <end position="79"/>
    </location>
</feature>
<evidence type="ECO:0000313" key="9">
    <source>
        <dbReference type="Proteomes" id="UP001163293"/>
    </source>
</evidence>
<dbReference type="Pfam" id="PF00122">
    <property type="entry name" value="E1-E2_ATPase"/>
    <property type="match status" value="1"/>
</dbReference>
<dbReference type="SFLD" id="SFLDG00002">
    <property type="entry name" value="C1.7:_P-type_atpase_like"/>
    <property type="match status" value="1"/>
</dbReference>
<feature type="transmembrane region" description="Helical" evidence="6">
    <location>
        <begin position="759"/>
        <end position="777"/>
    </location>
</feature>
<dbReference type="AlphaFoldDB" id="A0AAX3EQL2"/>
<accession>A0AAX3EQL2</accession>
<feature type="transmembrane region" description="Helical" evidence="6">
    <location>
        <begin position="702"/>
        <end position="720"/>
    </location>
</feature>
<evidence type="ECO:0000256" key="1">
    <source>
        <dbReference type="ARBA" id="ARBA00004651"/>
    </source>
</evidence>
<keyword evidence="4 6" id="KW-1133">Transmembrane helix</keyword>
<dbReference type="PRINTS" id="PR00119">
    <property type="entry name" value="CATATPASE"/>
</dbReference>
<dbReference type="SUPFAM" id="SSF81653">
    <property type="entry name" value="Calcium ATPase, transduction domain A"/>
    <property type="match status" value="1"/>
</dbReference>
<dbReference type="RefSeq" id="WP_069696459.1">
    <property type="nucleotide sequence ID" value="NZ_CP043010.1"/>
</dbReference>
<dbReference type="PROSITE" id="PS00154">
    <property type="entry name" value="ATPASE_E1_E2"/>
    <property type="match status" value="1"/>
</dbReference>
<evidence type="ECO:0000256" key="5">
    <source>
        <dbReference type="ARBA" id="ARBA00023136"/>
    </source>
</evidence>
<evidence type="ECO:0000256" key="3">
    <source>
        <dbReference type="ARBA" id="ARBA00022967"/>
    </source>
</evidence>
<evidence type="ECO:0000259" key="7">
    <source>
        <dbReference type="Pfam" id="PF00122"/>
    </source>
</evidence>
<keyword evidence="2 6" id="KW-0812">Transmembrane</keyword>
<name>A0AAX3EQL2_PAEUR</name>
<dbReference type="Pfam" id="PF00702">
    <property type="entry name" value="Hydrolase"/>
    <property type="match status" value="1"/>
</dbReference>
<dbReference type="PANTHER" id="PTHR42861">
    <property type="entry name" value="CALCIUM-TRANSPORTING ATPASE"/>
    <property type="match status" value="1"/>
</dbReference>
<keyword evidence="3" id="KW-1278">Translocase</keyword>
<comment type="subcellular location">
    <subcellularLocation>
        <location evidence="1">Cell membrane</location>
        <topology evidence="1">Multi-pass membrane protein</topology>
    </subcellularLocation>
</comment>
<evidence type="ECO:0000313" key="8">
    <source>
        <dbReference type="EMBL" id="UYV99429.1"/>
    </source>
</evidence>
<sequence>MQGLTRADVALRIDHGLDNSAQLPASRSLRAIIRANVLTLFNGLVFAAFAMLLVLGQWQDALFGLAAMGNIIIGVVQEYRAKRALDRLAILHSAPATVLRDGTEQVIPGRDLVKDDIVVLGAGDQLSADAVSLGDGSLDVDESLLTGESEPVRKSAGQVLLSGSLVVSGSGFARITTVGLETFAQRIATEAKRFSLVTSEIRSGINKVLKVIAWLVLPLSALVLNSQMIQHGGWNAALASGDWKEGVVPAVASTIAMIPLGLVLLTSVAFAVGAIRLARLRVIVQELAAVEVLARVDVLCLDKTGTLTDGRMVFDAVHLLGPEEEFPEWRDALECFGATQRTNATARALKAAFPPRSAQPPLASVPFDPARRWSSVTLAGASGVPRTWLLGAPGVVLGTAEEARGRASALASSGLRTLALVLAEGNDAGSTGGIPSPAGASPVLLVTFRESIREDASATLDYFREQGVQIKIFSGDDPRTVGLLAGRLGLGGRPACDATTLPADPEALASCVQDNAVFGRVGPHQKKDLIQALQRKGHTVAMTGDGVNDIPALKVADLGIAMDTAAPATKAVARLVLLDGRFSRLPGIVAEGRRAINNMERVSMLFLSKTAYATVLAVACGLLLQPYPFLPRQLSAVDGLTIGLPSFFLALLPSSRRYVPGFLKRSLSFAIPAGVITATAILGVNTYASLSGDHRVLTSRSATTITLTIIGSWILAVTARPLNATKVLVLAGCYVGMAAVMGLDFLRGFFLLEWPPPDLLLVSVLTALAASTAVELVGRYVTRGNHGADVTFASGRREGSVRAS</sequence>
<keyword evidence="5 6" id="KW-0472">Membrane</keyword>
<feature type="transmembrane region" description="Helical" evidence="6">
    <location>
        <begin position="250"/>
        <end position="275"/>
    </location>
</feature>
<feature type="domain" description="P-type ATPase A" evidence="7">
    <location>
        <begin position="92"/>
        <end position="190"/>
    </location>
</feature>
<dbReference type="InterPro" id="IPR036412">
    <property type="entry name" value="HAD-like_sf"/>
</dbReference>
<dbReference type="InterPro" id="IPR023214">
    <property type="entry name" value="HAD_sf"/>
</dbReference>
<dbReference type="InterPro" id="IPR001757">
    <property type="entry name" value="P_typ_ATPase"/>
</dbReference>
<dbReference type="GO" id="GO:0005524">
    <property type="term" value="F:ATP binding"/>
    <property type="evidence" value="ECO:0007669"/>
    <property type="project" value="InterPro"/>
</dbReference>
<dbReference type="SUPFAM" id="SSF81665">
    <property type="entry name" value="Calcium ATPase, transmembrane domain M"/>
    <property type="match status" value="1"/>
</dbReference>